<accession>A0A9P6E8H2</accession>
<evidence type="ECO:0008006" key="3">
    <source>
        <dbReference type="Google" id="ProtNLM"/>
    </source>
</evidence>
<keyword evidence="2" id="KW-1185">Reference proteome</keyword>
<proteinExistence type="predicted"/>
<evidence type="ECO:0000313" key="2">
    <source>
        <dbReference type="Proteomes" id="UP000807306"/>
    </source>
</evidence>
<reference evidence="1" key="1">
    <citation type="submission" date="2020-11" db="EMBL/GenBank/DDBJ databases">
        <authorList>
            <consortium name="DOE Joint Genome Institute"/>
            <person name="Ahrendt S."/>
            <person name="Riley R."/>
            <person name="Andreopoulos W."/>
            <person name="Labutti K."/>
            <person name="Pangilinan J."/>
            <person name="Ruiz-Duenas F.J."/>
            <person name="Barrasa J.M."/>
            <person name="Sanchez-Garcia M."/>
            <person name="Camarero S."/>
            <person name="Miyauchi S."/>
            <person name="Serrano A."/>
            <person name="Linde D."/>
            <person name="Babiker R."/>
            <person name="Drula E."/>
            <person name="Ayuso-Fernandez I."/>
            <person name="Pacheco R."/>
            <person name="Padilla G."/>
            <person name="Ferreira P."/>
            <person name="Barriuso J."/>
            <person name="Kellner H."/>
            <person name="Castanera R."/>
            <person name="Alfaro M."/>
            <person name="Ramirez L."/>
            <person name="Pisabarro A.G."/>
            <person name="Kuo A."/>
            <person name="Tritt A."/>
            <person name="Lipzen A."/>
            <person name="He G."/>
            <person name="Yan M."/>
            <person name="Ng V."/>
            <person name="Cullen D."/>
            <person name="Martin F."/>
            <person name="Rosso M.-N."/>
            <person name="Henrissat B."/>
            <person name="Hibbett D."/>
            <person name="Martinez A.T."/>
            <person name="Grigoriev I.V."/>
        </authorList>
    </citation>
    <scope>NUCLEOTIDE SEQUENCE</scope>
    <source>
        <strain evidence="1">CBS 506.95</strain>
    </source>
</reference>
<dbReference type="OrthoDB" id="2269034at2759"/>
<name>A0A9P6E8H2_9AGAR</name>
<dbReference type="Proteomes" id="UP000807306">
    <property type="component" value="Unassembled WGS sequence"/>
</dbReference>
<dbReference type="EMBL" id="MU157898">
    <property type="protein sequence ID" value="KAF9524481.1"/>
    <property type="molecule type" value="Genomic_DNA"/>
</dbReference>
<gene>
    <name evidence="1" type="ORF">CPB83DRAFT_608963</name>
</gene>
<protein>
    <recommendedName>
        <fullName evidence="3">F-box domain-containing protein</fullName>
    </recommendedName>
</protein>
<sequence>MHAQELPFDILERVFLSCVTLDQAAPQPAPYCAPISLCHVSQWWRKVAMDSPRLWERLTLEVETFRVPFRGFQGKRYIYPKTAEFSDWWWANAKKRPLALSIREPEMPEELETTRDTPSKPKALPKIKPSALISIGTFLLSPMIVSARSLHVAHGHLDNLRILCNPHAELPNLQCLTLSDLLDIYGSRITYSTLAKAPLLRYVHLAFYDTSFTFPYNQLTHLFVSARMSCYSLRVFLTQECPNLIVGAFDIGKPTHYDLQGSPMKELIEDGFSFFNGFTTVTIRGRG</sequence>
<dbReference type="AlphaFoldDB" id="A0A9P6E8H2"/>
<evidence type="ECO:0000313" key="1">
    <source>
        <dbReference type="EMBL" id="KAF9524481.1"/>
    </source>
</evidence>
<comment type="caution">
    <text evidence="1">The sequence shown here is derived from an EMBL/GenBank/DDBJ whole genome shotgun (WGS) entry which is preliminary data.</text>
</comment>
<organism evidence="1 2">
    <name type="scientific">Crepidotus variabilis</name>
    <dbReference type="NCBI Taxonomy" id="179855"/>
    <lineage>
        <taxon>Eukaryota</taxon>
        <taxon>Fungi</taxon>
        <taxon>Dikarya</taxon>
        <taxon>Basidiomycota</taxon>
        <taxon>Agaricomycotina</taxon>
        <taxon>Agaricomycetes</taxon>
        <taxon>Agaricomycetidae</taxon>
        <taxon>Agaricales</taxon>
        <taxon>Agaricineae</taxon>
        <taxon>Crepidotaceae</taxon>
        <taxon>Crepidotus</taxon>
    </lineage>
</organism>